<comment type="caution">
    <text evidence="1">The sequence shown here is derived from an EMBL/GenBank/DDBJ whole genome shotgun (WGS) entry which is preliminary data.</text>
</comment>
<dbReference type="AlphaFoldDB" id="A0A540W4H3"/>
<evidence type="ECO:0000313" key="2">
    <source>
        <dbReference type="Proteomes" id="UP000319103"/>
    </source>
</evidence>
<reference evidence="1 2" key="1">
    <citation type="submission" date="2019-06" db="EMBL/GenBank/DDBJ databases">
        <title>Description of Kitasatospora acidophila sp. nov. isolated from pine grove soil, and reclassification of Streptomyces novaecaesareae to Kitasatospora novaeceasareae comb. nov.</title>
        <authorList>
            <person name="Kim M.J."/>
        </authorList>
    </citation>
    <scope>NUCLEOTIDE SEQUENCE [LARGE SCALE GENOMIC DNA]</scope>
    <source>
        <strain evidence="1 2">MMS16-CNU292</strain>
    </source>
</reference>
<dbReference type="Pfam" id="PF23841">
    <property type="entry name" value="Phage_tail_terminator_2"/>
    <property type="match status" value="1"/>
</dbReference>
<dbReference type="EMBL" id="VIGB01000003">
    <property type="protein sequence ID" value="TQF03931.1"/>
    <property type="molecule type" value="Genomic_DNA"/>
</dbReference>
<sequence>MTEPALLPDVEEVFTQWLTAQSALSGVIVCTSLPITYDGSQRVVRLDRIGGAADYLMRIDRPRLDVDCWGPSKAAASDLTALVRRLLLVDLIQGANLSQWSCSISDVREDVGPQYLDEPDYPPAGRYLMQITAVVHSA</sequence>
<proteinExistence type="predicted"/>
<accession>A0A540W4H3</accession>
<protein>
    <recommendedName>
        <fullName evidence="3">Tail terminator</fullName>
    </recommendedName>
</protein>
<dbReference type="Proteomes" id="UP000319103">
    <property type="component" value="Unassembled WGS sequence"/>
</dbReference>
<organism evidence="1 2">
    <name type="scientific">Kitasatospora acidiphila</name>
    <dbReference type="NCBI Taxonomy" id="2567942"/>
    <lineage>
        <taxon>Bacteria</taxon>
        <taxon>Bacillati</taxon>
        <taxon>Actinomycetota</taxon>
        <taxon>Actinomycetes</taxon>
        <taxon>Kitasatosporales</taxon>
        <taxon>Streptomycetaceae</taxon>
        <taxon>Kitasatospora</taxon>
    </lineage>
</organism>
<evidence type="ECO:0000313" key="1">
    <source>
        <dbReference type="EMBL" id="TQF03931.1"/>
    </source>
</evidence>
<keyword evidence="2" id="KW-1185">Reference proteome</keyword>
<name>A0A540W4H3_9ACTN</name>
<dbReference type="InterPro" id="IPR057003">
    <property type="entry name" value="Phage_tail_terminator_2"/>
</dbReference>
<gene>
    <name evidence="1" type="ORF">E6W39_18955</name>
</gene>
<evidence type="ECO:0008006" key="3">
    <source>
        <dbReference type="Google" id="ProtNLM"/>
    </source>
</evidence>
<dbReference type="RefSeq" id="WP_141634531.1">
    <property type="nucleotide sequence ID" value="NZ_VIGB01000003.1"/>
</dbReference>
<dbReference type="OrthoDB" id="3625315at2"/>